<reference evidence="2 3" key="1">
    <citation type="submission" date="2019-02" db="EMBL/GenBank/DDBJ databases">
        <title>Draft Genome Sequence of Maize Bushy Stunt-like Phytoplasma group 16SrI-B (Aster yellows) in South Africa.</title>
        <authorList>
            <person name="Coetzee B."/>
            <person name="Douglas-Smit N."/>
            <person name="Maree H.J."/>
            <person name="Burger J.T."/>
            <person name="Kruger K."/>
            <person name="Pietersen G."/>
        </authorList>
    </citation>
    <scope>NUCLEOTIDE SEQUENCE [LARGE SCALE GENOMIC DNA]</scope>
    <source>
        <strain evidence="2 3">De Villa</strain>
    </source>
</reference>
<dbReference type="Proteomes" id="UP000289726">
    <property type="component" value="Chromosome"/>
</dbReference>
<dbReference type="AlphaFoldDB" id="A0A4P6MC60"/>
<dbReference type="GO" id="GO:0005506">
    <property type="term" value="F:iron ion binding"/>
    <property type="evidence" value="ECO:0007669"/>
    <property type="project" value="InterPro"/>
</dbReference>
<sequence>MLEINKLYRDLIIKHYQEPQNWGLSQDPDFINITNKNVSCGDSISLQIKISNQKLIDIKYETQACAICRASASLMSIHLKNLEIPQTLEKINHFLAMINNQIYDETQLDKELLLFKHFINFPGRVACISLPWKALQQVIKAHNKKSY</sequence>
<proteinExistence type="predicted"/>
<protein>
    <submittedName>
        <fullName evidence="2">SUF system NifU family Fe-S cluster assembly protein</fullName>
    </submittedName>
</protein>
<dbReference type="Pfam" id="PF01592">
    <property type="entry name" value="NifU_N"/>
    <property type="match status" value="1"/>
</dbReference>
<gene>
    <name evidence="2" type="ORF">EXT02_01255</name>
</gene>
<dbReference type="SUPFAM" id="SSF82649">
    <property type="entry name" value="SufE/NifU"/>
    <property type="match status" value="1"/>
</dbReference>
<name>A0A4P6MC60_9MOLU</name>
<feature type="domain" description="NIF system FeS cluster assembly NifU N-terminal" evidence="1">
    <location>
        <begin position="8"/>
        <end position="108"/>
    </location>
</feature>
<organism evidence="2 3">
    <name type="scientific">'Catharanthus roseus' aster yellows phytoplasma</name>
    <dbReference type="NCBI Taxonomy" id="1193712"/>
    <lineage>
        <taxon>Bacteria</taxon>
        <taxon>Bacillati</taxon>
        <taxon>Mycoplasmatota</taxon>
        <taxon>Mollicutes</taxon>
        <taxon>Acholeplasmatales</taxon>
        <taxon>Acholeplasmataceae</taxon>
        <taxon>Candidatus Phytoplasma</taxon>
        <taxon>16SrI (Aster yellows group)</taxon>
    </lineage>
</organism>
<dbReference type="PANTHER" id="PTHR10093">
    <property type="entry name" value="IRON-SULFUR CLUSTER ASSEMBLY ENZYME NIFU HOMOLOG"/>
    <property type="match status" value="1"/>
</dbReference>
<accession>A0A4P6MC60</accession>
<dbReference type="GO" id="GO:0016226">
    <property type="term" value="P:iron-sulfur cluster assembly"/>
    <property type="evidence" value="ECO:0007669"/>
    <property type="project" value="InterPro"/>
</dbReference>
<dbReference type="Gene3D" id="3.90.1010.10">
    <property type="match status" value="1"/>
</dbReference>
<evidence type="ECO:0000313" key="2">
    <source>
        <dbReference type="EMBL" id="QBF23823.1"/>
    </source>
</evidence>
<evidence type="ECO:0000259" key="1">
    <source>
        <dbReference type="Pfam" id="PF01592"/>
    </source>
</evidence>
<dbReference type="RefSeq" id="WP_130427601.1">
    <property type="nucleotide sequence ID" value="NZ_CP035949.1"/>
</dbReference>
<dbReference type="GO" id="GO:0051536">
    <property type="term" value="F:iron-sulfur cluster binding"/>
    <property type="evidence" value="ECO:0007669"/>
    <property type="project" value="InterPro"/>
</dbReference>
<evidence type="ECO:0000313" key="3">
    <source>
        <dbReference type="Proteomes" id="UP000289726"/>
    </source>
</evidence>
<dbReference type="CDD" id="cd06664">
    <property type="entry name" value="IscU_like"/>
    <property type="match status" value="1"/>
</dbReference>
<dbReference type="NCBIfam" id="TIGR01994">
    <property type="entry name" value="SUF_scaf_2"/>
    <property type="match status" value="1"/>
</dbReference>
<dbReference type="EMBL" id="CP035949">
    <property type="protein sequence ID" value="QBF23823.1"/>
    <property type="molecule type" value="Genomic_DNA"/>
</dbReference>
<dbReference type="InterPro" id="IPR002871">
    <property type="entry name" value="NIF_FeS_clus_asmbl_NifU_N"/>
</dbReference>
<keyword evidence="3" id="KW-1185">Reference proteome</keyword>